<accession>A0AAD6X456</accession>
<dbReference type="AlphaFoldDB" id="A0AAD6X456"/>
<name>A0AAD6X456_9AGAR</name>
<feature type="compositionally biased region" description="Polar residues" evidence="1">
    <location>
        <begin position="117"/>
        <end position="127"/>
    </location>
</feature>
<reference evidence="3" key="1">
    <citation type="submission" date="2023-03" db="EMBL/GenBank/DDBJ databases">
        <title>Massive genome expansion in bonnet fungi (Mycena s.s.) driven by repeated elements and novel gene families across ecological guilds.</title>
        <authorList>
            <consortium name="Lawrence Berkeley National Laboratory"/>
            <person name="Harder C.B."/>
            <person name="Miyauchi S."/>
            <person name="Viragh M."/>
            <person name="Kuo A."/>
            <person name="Thoen E."/>
            <person name="Andreopoulos B."/>
            <person name="Lu D."/>
            <person name="Skrede I."/>
            <person name="Drula E."/>
            <person name="Henrissat B."/>
            <person name="Morin E."/>
            <person name="Kohler A."/>
            <person name="Barry K."/>
            <person name="LaButti K."/>
            <person name="Morin E."/>
            <person name="Salamov A."/>
            <person name="Lipzen A."/>
            <person name="Mereny Z."/>
            <person name="Hegedus B."/>
            <person name="Baldrian P."/>
            <person name="Stursova M."/>
            <person name="Weitz H."/>
            <person name="Taylor A."/>
            <person name="Grigoriev I.V."/>
            <person name="Nagy L.G."/>
            <person name="Martin F."/>
            <person name="Kauserud H."/>
        </authorList>
    </citation>
    <scope>NUCLEOTIDE SEQUENCE</scope>
    <source>
        <strain evidence="3">CBHHK200</strain>
    </source>
</reference>
<feature type="region of interest" description="Disordered" evidence="1">
    <location>
        <begin position="96"/>
        <end position="132"/>
    </location>
</feature>
<dbReference type="Gene3D" id="3.40.970.10">
    <property type="entry name" value="Ribonuclease H1, N-terminal domain"/>
    <property type="match status" value="2"/>
</dbReference>
<dbReference type="InterPro" id="IPR011320">
    <property type="entry name" value="RNase_H1_N"/>
</dbReference>
<evidence type="ECO:0000256" key="1">
    <source>
        <dbReference type="SAM" id="MobiDB-lite"/>
    </source>
</evidence>
<gene>
    <name evidence="3" type="ORF">C8F04DRAFT_1256359</name>
</gene>
<sequence length="327" mass="35370">MPFHDLTPSEVADLIAPRNHPGRLSAEELDGLTNDLSEAHLDELIRRLGVPTLVRQLPPLFHRILLSAQRVTRDASTDYEDAIGDLLDDFDTLEIAETSTPPPSSPEIPSTPLRPRQVQSTPATPQSAPALGPAGYRYATPSGSGHAITWFQAGALTQGVLNSSVHATAGSHSRSRTRAAAYAIFFGQEIGVFESWNDVQTRTSGHGLAIYAGYTSLTAATAALEYARRKGWTGDTSPPPYDARPPLPTDLTDNALNQGTINKRWYAVCRGIAPGVYRSYLECSLNVSGVKRSLHSSFDTRAEAEHAFSQALRNGLVETLVRTSPVE</sequence>
<feature type="domain" description="Ribonuclease H1 N-terminal" evidence="2">
    <location>
        <begin position="181"/>
        <end position="222"/>
    </location>
</feature>
<protein>
    <recommendedName>
        <fullName evidence="2">Ribonuclease H1 N-terminal domain-containing protein</fullName>
    </recommendedName>
</protein>
<evidence type="ECO:0000313" key="4">
    <source>
        <dbReference type="Proteomes" id="UP001218188"/>
    </source>
</evidence>
<dbReference type="Proteomes" id="UP001218188">
    <property type="component" value="Unassembled WGS sequence"/>
</dbReference>
<organism evidence="3 4">
    <name type="scientific">Mycena alexandri</name>
    <dbReference type="NCBI Taxonomy" id="1745969"/>
    <lineage>
        <taxon>Eukaryota</taxon>
        <taxon>Fungi</taxon>
        <taxon>Dikarya</taxon>
        <taxon>Basidiomycota</taxon>
        <taxon>Agaricomycotina</taxon>
        <taxon>Agaricomycetes</taxon>
        <taxon>Agaricomycetidae</taxon>
        <taxon>Agaricales</taxon>
        <taxon>Marasmiineae</taxon>
        <taxon>Mycenaceae</taxon>
        <taxon>Mycena</taxon>
    </lineage>
</organism>
<dbReference type="Pfam" id="PF01693">
    <property type="entry name" value="Cauli_VI"/>
    <property type="match status" value="2"/>
</dbReference>
<keyword evidence="4" id="KW-1185">Reference proteome</keyword>
<evidence type="ECO:0000259" key="2">
    <source>
        <dbReference type="Pfam" id="PF01693"/>
    </source>
</evidence>
<dbReference type="SUPFAM" id="SSF55658">
    <property type="entry name" value="L9 N-domain-like"/>
    <property type="match status" value="2"/>
</dbReference>
<proteinExistence type="predicted"/>
<dbReference type="InterPro" id="IPR037056">
    <property type="entry name" value="RNase_H1_N_sf"/>
</dbReference>
<evidence type="ECO:0000313" key="3">
    <source>
        <dbReference type="EMBL" id="KAJ7038348.1"/>
    </source>
</evidence>
<dbReference type="InterPro" id="IPR009027">
    <property type="entry name" value="Ribosomal_bL9/RNase_H1_N"/>
</dbReference>
<comment type="caution">
    <text evidence="3">The sequence shown here is derived from an EMBL/GenBank/DDBJ whole genome shotgun (WGS) entry which is preliminary data.</text>
</comment>
<dbReference type="EMBL" id="JARJCM010000033">
    <property type="protein sequence ID" value="KAJ7038348.1"/>
    <property type="molecule type" value="Genomic_DNA"/>
</dbReference>
<feature type="domain" description="Ribonuclease H1 N-terminal" evidence="2">
    <location>
        <begin position="265"/>
        <end position="306"/>
    </location>
</feature>